<reference evidence="3" key="1">
    <citation type="journal article" date="2010" name="Nat. Biotechnol.">
        <title>Draft genome sequence of the oilseed species Ricinus communis.</title>
        <authorList>
            <person name="Chan A.P."/>
            <person name="Crabtree J."/>
            <person name="Zhao Q."/>
            <person name="Lorenzi H."/>
            <person name="Orvis J."/>
            <person name="Puiu D."/>
            <person name="Melake-Berhan A."/>
            <person name="Jones K.M."/>
            <person name="Redman J."/>
            <person name="Chen G."/>
            <person name="Cahoon E.B."/>
            <person name="Gedil M."/>
            <person name="Stanke M."/>
            <person name="Haas B.J."/>
            <person name="Wortman J.R."/>
            <person name="Fraser-Liggett C.M."/>
            <person name="Ravel J."/>
            <person name="Rabinowicz P.D."/>
        </authorList>
    </citation>
    <scope>NUCLEOTIDE SEQUENCE [LARGE SCALE GENOMIC DNA]</scope>
    <source>
        <strain evidence="3">cv. Hale</strain>
    </source>
</reference>
<feature type="region of interest" description="Disordered" evidence="1">
    <location>
        <begin position="1"/>
        <end position="30"/>
    </location>
</feature>
<sequence>MTDTDMANEQALSSSSPSSERKPEEENGIEWRRWLAAGDSDGSENYRTVSEAVVTQVIID</sequence>
<evidence type="ECO:0000313" key="3">
    <source>
        <dbReference type="Proteomes" id="UP000008311"/>
    </source>
</evidence>
<feature type="compositionally biased region" description="Basic and acidic residues" evidence="1">
    <location>
        <begin position="19"/>
        <end position="30"/>
    </location>
</feature>
<feature type="compositionally biased region" description="Polar residues" evidence="1">
    <location>
        <begin position="1"/>
        <end position="12"/>
    </location>
</feature>
<evidence type="ECO:0000313" key="2">
    <source>
        <dbReference type="EMBL" id="EEF38059.1"/>
    </source>
</evidence>
<protein>
    <submittedName>
        <fullName evidence="2">Uncharacterized protein</fullName>
    </submittedName>
</protein>
<dbReference type="Proteomes" id="UP000008311">
    <property type="component" value="Unassembled WGS sequence"/>
</dbReference>
<proteinExistence type="predicted"/>
<organism evidence="2 3">
    <name type="scientific">Ricinus communis</name>
    <name type="common">Castor bean</name>
    <dbReference type="NCBI Taxonomy" id="3988"/>
    <lineage>
        <taxon>Eukaryota</taxon>
        <taxon>Viridiplantae</taxon>
        <taxon>Streptophyta</taxon>
        <taxon>Embryophyta</taxon>
        <taxon>Tracheophyta</taxon>
        <taxon>Spermatophyta</taxon>
        <taxon>Magnoliopsida</taxon>
        <taxon>eudicotyledons</taxon>
        <taxon>Gunneridae</taxon>
        <taxon>Pentapetalae</taxon>
        <taxon>rosids</taxon>
        <taxon>fabids</taxon>
        <taxon>Malpighiales</taxon>
        <taxon>Euphorbiaceae</taxon>
        <taxon>Acalyphoideae</taxon>
        <taxon>Acalypheae</taxon>
        <taxon>Ricinus</taxon>
    </lineage>
</organism>
<evidence type="ECO:0000256" key="1">
    <source>
        <dbReference type="SAM" id="MobiDB-lite"/>
    </source>
</evidence>
<dbReference type="EMBL" id="EQ973935">
    <property type="protein sequence ID" value="EEF38059.1"/>
    <property type="molecule type" value="Genomic_DNA"/>
</dbReference>
<accession>B9SEA0</accession>
<dbReference type="InParanoid" id="B9SEA0"/>
<gene>
    <name evidence="2" type="ORF">RCOM_0961090</name>
</gene>
<dbReference type="AlphaFoldDB" id="B9SEA0"/>
<name>B9SEA0_RICCO</name>
<keyword evidence="3" id="KW-1185">Reference proteome</keyword>